<feature type="transmembrane region" description="Helical" evidence="8">
    <location>
        <begin position="33"/>
        <end position="52"/>
    </location>
</feature>
<dbReference type="Proteomes" id="UP000374630">
    <property type="component" value="Unassembled WGS sequence"/>
</dbReference>
<evidence type="ECO:0000313" key="11">
    <source>
        <dbReference type="Proteomes" id="UP000345527"/>
    </source>
</evidence>
<dbReference type="InterPro" id="IPR000390">
    <property type="entry name" value="Small_drug/metabolite_transptr"/>
</dbReference>
<name>A0A5J5E2C5_9BIFI</name>
<evidence type="ECO:0000313" key="10">
    <source>
        <dbReference type="EMBL" id="KAA8823316.1"/>
    </source>
</evidence>
<organism evidence="10 11">
    <name type="scientific">Bifidobacterium vespertilionis</name>
    <dbReference type="NCBI Taxonomy" id="2562524"/>
    <lineage>
        <taxon>Bacteria</taxon>
        <taxon>Bacillati</taxon>
        <taxon>Actinomycetota</taxon>
        <taxon>Actinomycetes</taxon>
        <taxon>Bifidobacteriales</taxon>
        <taxon>Bifidobacteriaceae</taxon>
        <taxon>Bifidobacterium</taxon>
    </lineage>
</organism>
<proteinExistence type="inferred from homology"/>
<evidence type="ECO:0000256" key="2">
    <source>
        <dbReference type="ARBA" id="ARBA00022448"/>
    </source>
</evidence>
<evidence type="ECO:0000313" key="9">
    <source>
        <dbReference type="EMBL" id="KAA8822123.1"/>
    </source>
</evidence>
<protein>
    <submittedName>
        <fullName evidence="10">Multidrug efflux SMR transporter</fullName>
    </submittedName>
</protein>
<keyword evidence="3" id="KW-1003">Cell membrane</keyword>
<evidence type="ECO:0000256" key="1">
    <source>
        <dbReference type="ARBA" id="ARBA00004651"/>
    </source>
</evidence>
<comment type="subcellular location">
    <subcellularLocation>
        <location evidence="1 7">Cell membrane</location>
        <topology evidence="1 7">Multi-pass membrane protein</topology>
    </subcellularLocation>
</comment>
<keyword evidence="6 8" id="KW-0472">Membrane</keyword>
<feature type="transmembrane region" description="Helical" evidence="8">
    <location>
        <begin position="59"/>
        <end position="81"/>
    </location>
</feature>
<dbReference type="Gene3D" id="1.10.3730.20">
    <property type="match status" value="1"/>
</dbReference>
<dbReference type="Pfam" id="PF00893">
    <property type="entry name" value="Multi_Drug_Res"/>
    <property type="match status" value="1"/>
</dbReference>
<dbReference type="EMBL" id="RZNZ01000002">
    <property type="protein sequence ID" value="KAA8822123.1"/>
    <property type="molecule type" value="Genomic_DNA"/>
</dbReference>
<keyword evidence="2" id="KW-0813">Transport</keyword>
<comment type="similarity">
    <text evidence="7">Belongs to the drug/metabolite transporter (DMT) superfamily. Small multidrug resistance (SMR) (TC 2.A.7.1) family.</text>
</comment>
<evidence type="ECO:0000256" key="8">
    <source>
        <dbReference type="SAM" id="Phobius"/>
    </source>
</evidence>
<keyword evidence="12" id="KW-1185">Reference proteome</keyword>
<accession>A0A5J5E2C5</accession>
<evidence type="ECO:0000313" key="12">
    <source>
        <dbReference type="Proteomes" id="UP000374630"/>
    </source>
</evidence>
<dbReference type="PANTHER" id="PTHR30561:SF1">
    <property type="entry name" value="MULTIDRUG TRANSPORTER EMRE"/>
    <property type="match status" value="1"/>
</dbReference>
<dbReference type="GO" id="GO:0022857">
    <property type="term" value="F:transmembrane transporter activity"/>
    <property type="evidence" value="ECO:0007669"/>
    <property type="project" value="InterPro"/>
</dbReference>
<comment type="caution">
    <text evidence="10">The sequence shown here is derived from an EMBL/GenBank/DDBJ whole genome shotgun (WGS) entry which is preliminary data.</text>
</comment>
<dbReference type="InterPro" id="IPR037185">
    <property type="entry name" value="EmrE-like"/>
</dbReference>
<evidence type="ECO:0000256" key="3">
    <source>
        <dbReference type="ARBA" id="ARBA00022475"/>
    </source>
</evidence>
<keyword evidence="5 8" id="KW-1133">Transmembrane helix</keyword>
<evidence type="ECO:0000256" key="5">
    <source>
        <dbReference type="ARBA" id="ARBA00022989"/>
    </source>
</evidence>
<feature type="transmembrane region" description="Helical" evidence="8">
    <location>
        <begin position="87"/>
        <end position="106"/>
    </location>
</feature>
<dbReference type="InterPro" id="IPR045324">
    <property type="entry name" value="Small_multidrug_res"/>
</dbReference>
<evidence type="ECO:0000256" key="7">
    <source>
        <dbReference type="RuleBase" id="RU003942"/>
    </source>
</evidence>
<evidence type="ECO:0000256" key="6">
    <source>
        <dbReference type="ARBA" id="ARBA00023136"/>
    </source>
</evidence>
<gene>
    <name evidence="10" type="ORF">EM848_06310</name>
    <name evidence="9" type="ORF">EMO90_01480</name>
</gene>
<keyword evidence="4 7" id="KW-0812">Transmembrane</keyword>
<reference evidence="11 12" key="1">
    <citation type="journal article" date="2019" name="Syst. Appl. Microbiol.">
        <title>Characterization of Bifidobacterium species in feaces of the Egyptian fruit bat: Description of B. vespertilionis sp. nov. and B. rousetti sp. nov.</title>
        <authorList>
            <person name="Modesto M."/>
            <person name="Satti M."/>
            <person name="Watanabe K."/>
            <person name="Puglisi E."/>
            <person name="Morelli L."/>
            <person name="Huang C.-H."/>
            <person name="Liou J.-S."/>
            <person name="Miyashita M."/>
            <person name="Tamura T."/>
            <person name="Saito S."/>
            <person name="Mori K."/>
            <person name="Huang L."/>
            <person name="Sciavilla P."/>
            <person name="Sandri C."/>
            <person name="Spiezio C."/>
            <person name="Vitali F."/>
            <person name="Cavalieri D."/>
            <person name="Perpetuini G."/>
            <person name="Tofalo R."/>
            <person name="Bonetti A."/>
            <person name="Arita M."/>
            <person name="Mattarelli P."/>
        </authorList>
    </citation>
    <scope>NUCLEOTIDE SEQUENCE [LARGE SCALE GENOMIC DNA]</scope>
    <source>
        <strain evidence="9 12">RST16</strain>
        <strain evidence="10 11">RST8</strain>
    </source>
</reference>
<dbReference type="Proteomes" id="UP000345527">
    <property type="component" value="Unassembled WGS sequence"/>
</dbReference>
<dbReference type="GO" id="GO:0005886">
    <property type="term" value="C:plasma membrane"/>
    <property type="evidence" value="ECO:0007669"/>
    <property type="project" value="UniProtKB-SubCell"/>
</dbReference>
<dbReference type="EMBL" id="RZOA01000010">
    <property type="protein sequence ID" value="KAA8823316.1"/>
    <property type="molecule type" value="Genomic_DNA"/>
</dbReference>
<dbReference type="OrthoDB" id="21828at2"/>
<sequence length="111" mass="11943">MAVTWLLLFVTIMCEVVATLSLRASAGFSKPIWAIPVVAGYVVCFYLLSVVLERGMPTALAYGVWSCVGIILTAIAARVIFHDPLNWRMAAGMAVMIIGIAIMQWGTHSAG</sequence>
<dbReference type="SUPFAM" id="SSF103481">
    <property type="entry name" value="Multidrug resistance efflux transporter EmrE"/>
    <property type="match status" value="1"/>
</dbReference>
<evidence type="ECO:0000256" key="4">
    <source>
        <dbReference type="ARBA" id="ARBA00022692"/>
    </source>
</evidence>
<dbReference type="PANTHER" id="PTHR30561">
    <property type="entry name" value="SMR FAMILY PROTON-DEPENDENT DRUG EFFLUX TRANSPORTER SUGE"/>
    <property type="match status" value="1"/>
</dbReference>
<dbReference type="AlphaFoldDB" id="A0A5J5E2C5"/>